<comment type="catalytic activity">
    <reaction evidence="16">
        <text>a ubiquinone + n Na(+)(in) + NADH + H(+) = a ubiquinol + n Na(+)(out) + NAD(+)</text>
        <dbReference type="Rhea" id="RHEA:47748"/>
        <dbReference type="Rhea" id="RHEA-COMP:9565"/>
        <dbReference type="Rhea" id="RHEA-COMP:9566"/>
        <dbReference type="ChEBI" id="CHEBI:15378"/>
        <dbReference type="ChEBI" id="CHEBI:16389"/>
        <dbReference type="ChEBI" id="CHEBI:17976"/>
        <dbReference type="ChEBI" id="CHEBI:29101"/>
        <dbReference type="ChEBI" id="CHEBI:57540"/>
        <dbReference type="ChEBI" id="CHEBI:57945"/>
        <dbReference type="EC" id="7.2.1.1"/>
    </reaction>
</comment>
<feature type="modified residue" description="FMN phosphoryl threonine" evidence="16">
    <location>
        <position position="234"/>
    </location>
</feature>
<dbReference type="PANTHER" id="PTHR37838:SF1">
    <property type="entry name" value="NA(+)-TRANSLOCATING NADH-QUINONE REDUCTASE SUBUNIT C"/>
    <property type="match status" value="1"/>
</dbReference>
<keyword evidence="1 16" id="KW-0813">Transport</keyword>
<sequence length="297" mass="31880">MNTNGNTYTVVYSTVLVILVAAILAFVAMSLQDKQNENIKIETITKVLSAASQADSTVTIDESTDVLKMYSEDITDAFYVDGFGNRTGEMNMGKENVKDIVVPSTADLKKQNDIIKKIEASDAAQAEELKKSLSLPVFTFNINGQDVTVIPCYGAGLWGPIWGYVALAKDGRTIDGAIFDHKSETPGLGAKIAEAPFYTSFKGKSFADGERIFNVEKGDHSSDAHCVDAISGATITSRALGNSINLWAKYYKPYLDQLSAATAAEEAVAEEAAADQTCCQDGVSAGQDQEPVKTVEE</sequence>
<reference evidence="18" key="1">
    <citation type="submission" date="2020-10" db="EMBL/GenBank/DDBJ databases">
        <authorList>
            <person name="Gilroy R."/>
        </authorList>
    </citation>
    <scope>NUCLEOTIDE SEQUENCE</scope>
    <source>
        <strain evidence="18">D5-748</strain>
    </source>
</reference>
<evidence type="ECO:0000256" key="1">
    <source>
        <dbReference type="ARBA" id="ARBA00022448"/>
    </source>
</evidence>
<keyword evidence="12 16" id="KW-0406">Ion transport</keyword>
<evidence type="ECO:0000256" key="8">
    <source>
        <dbReference type="ARBA" id="ARBA00022967"/>
    </source>
</evidence>
<proteinExistence type="inferred from homology"/>
<evidence type="ECO:0000256" key="5">
    <source>
        <dbReference type="ARBA" id="ARBA00022630"/>
    </source>
</evidence>
<keyword evidence="3" id="KW-0997">Cell inner membrane</keyword>
<dbReference type="EMBL" id="JADIMO010000117">
    <property type="protein sequence ID" value="MBO8445865.1"/>
    <property type="molecule type" value="Genomic_DNA"/>
</dbReference>
<dbReference type="Proteomes" id="UP000823619">
    <property type="component" value="Unassembled WGS sequence"/>
</dbReference>
<evidence type="ECO:0000313" key="18">
    <source>
        <dbReference type="EMBL" id="MBO8445865.1"/>
    </source>
</evidence>
<evidence type="ECO:0000256" key="16">
    <source>
        <dbReference type="HAMAP-Rule" id="MF_00427"/>
    </source>
</evidence>
<dbReference type="AlphaFoldDB" id="A0A9D9EGC3"/>
<comment type="subunit">
    <text evidence="16">Composed of six subunits; NqrA, NqrB, NqrC, NqrD, NqrE and NqrF.</text>
</comment>
<comment type="caution">
    <text evidence="16">Lacks conserved residue(s) required for the propagation of feature annotation.</text>
</comment>
<accession>A0A9D9EGC3</accession>
<dbReference type="GO" id="GO:0006814">
    <property type="term" value="P:sodium ion transport"/>
    <property type="evidence" value="ECO:0007669"/>
    <property type="project" value="UniProtKB-UniRule"/>
</dbReference>
<protein>
    <recommendedName>
        <fullName evidence="16">Na(+)-translocating NADH-quinone reductase subunit C</fullName>
        <shortName evidence="16">Na(+)-NQR subunit C</shortName>
        <shortName evidence="16">Na(+)-translocating NQR subunit C</shortName>
        <ecNumber evidence="16">7.2.1.1</ecNumber>
    </recommendedName>
    <alternativeName>
        <fullName evidence="16">NQR complex subunit C</fullName>
    </alternativeName>
    <alternativeName>
        <fullName evidence="16">NQR-1 subunit C</fullName>
    </alternativeName>
</protein>
<keyword evidence="11 16" id="KW-0915">Sodium</keyword>
<dbReference type="SMART" id="SM00900">
    <property type="entry name" value="FMN_bind"/>
    <property type="match status" value="1"/>
</dbReference>
<evidence type="ECO:0000256" key="13">
    <source>
        <dbReference type="ARBA" id="ARBA00023075"/>
    </source>
</evidence>
<evidence type="ECO:0000256" key="3">
    <source>
        <dbReference type="ARBA" id="ARBA00022519"/>
    </source>
</evidence>
<evidence type="ECO:0000256" key="4">
    <source>
        <dbReference type="ARBA" id="ARBA00022553"/>
    </source>
</evidence>
<keyword evidence="14 16" id="KW-0472">Membrane</keyword>
<keyword evidence="5 16" id="KW-0285">Flavoprotein</keyword>
<dbReference type="Pfam" id="PF04205">
    <property type="entry name" value="FMN_bind"/>
    <property type="match status" value="1"/>
</dbReference>
<evidence type="ECO:0000259" key="17">
    <source>
        <dbReference type="SMART" id="SM00900"/>
    </source>
</evidence>
<keyword evidence="15 16" id="KW-0739">Sodium transport</keyword>
<name>A0A9D9EGC3_9BACT</name>
<keyword evidence="2 16" id="KW-1003">Cell membrane</keyword>
<comment type="caution">
    <text evidence="18">The sequence shown here is derived from an EMBL/GenBank/DDBJ whole genome shotgun (WGS) entry which is preliminary data.</text>
</comment>
<evidence type="ECO:0000256" key="6">
    <source>
        <dbReference type="ARBA" id="ARBA00022643"/>
    </source>
</evidence>
<evidence type="ECO:0000256" key="10">
    <source>
        <dbReference type="ARBA" id="ARBA00023027"/>
    </source>
</evidence>
<comment type="subcellular location">
    <subcellularLocation>
        <location evidence="16">Cell membrane</location>
        <topology evidence="16">Single-pass membrane protein</topology>
    </subcellularLocation>
</comment>
<dbReference type="NCBIfam" id="TIGR01938">
    <property type="entry name" value="nqrC"/>
    <property type="match status" value="1"/>
</dbReference>
<keyword evidence="8 16" id="KW-1278">Translocase</keyword>
<evidence type="ECO:0000256" key="11">
    <source>
        <dbReference type="ARBA" id="ARBA00023053"/>
    </source>
</evidence>
<dbReference type="GO" id="GO:0005886">
    <property type="term" value="C:plasma membrane"/>
    <property type="evidence" value="ECO:0007669"/>
    <property type="project" value="UniProtKB-SubCell"/>
</dbReference>
<evidence type="ECO:0000313" key="19">
    <source>
        <dbReference type="Proteomes" id="UP000823619"/>
    </source>
</evidence>
<evidence type="ECO:0000256" key="12">
    <source>
        <dbReference type="ARBA" id="ARBA00023065"/>
    </source>
</evidence>
<dbReference type="PANTHER" id="PTHR37838">
    <property type="entry name" value="NA(+)-TRANSLOCATING NADH-QUINONE REDUCTASE SUBUNIT C"/>
    <property type="match status" value="1"/>
</dbReference>
<feature type="transmembrane region" description="Helical" evidence="16">
    <location>
        <begin position="12"/>
        <end position="31"/>
    </location>
</feature>
<keyword evidence="4 16" id="KW-0597">Phosphoprotein</keyword>
<dbReference type="InterPro" id="IPR007329">
    <property type="entry name" value="FMN-bd"/>
</dbReference>
<keyword evidence="9 16" id="KW-1133">Transmembrane helix</keyword>
<comment type="similarity">
    <text evidence="16">Belongs to the NqrC family.</text>
</comment>
<keyword evidence="7 16" id="KW-0812">Transmembrane</keyword>
<evidence type="ECO:0000256" key="7">
    <source>
        <dbReference type="ARBA" id="ARBA00022692"/>
    </source>
</evidence>
<feature type="domain" description="FMN-binding" evidence="17">
    <location>
        <begin position="156"/>
        <end position="251"/>
    </location>
</feature>
<dbReference type="GO" id="GO:0010181">
    <property type="term" value="F:FMN binding"/>
    <property type="evidence" value="ECO:0007669"/>
    <property type="project" value="UniProtKB-UniRule"/>
</dbReference>
<comment type="cofactor">
    <cofactor evidence="16">
        <name>FMN</name>
        <dbReference type="ChEBI" id="CHEBI:58210"/>
    </cofactor>
</comment>
<organism evidence="18 19">
    <name type="scientific">Candidatus Cryptobacteroides merdavium</name>
    <dbReference type="NCBI Taxonomy" id="2840769"/>
    <lineage>
        <taxon>Bacteria</taxon>
        <taxon>Pseudomonadati</taxon>
        <taxon>Bacteroidota</taxon>
        <taxon>Bacteroidia</taxon>
        <taxon>Bacteroidales</taxon>
        <taxon>Candidatus Cryptobacteroides</taxon>
    </lineage>
</organism>
<dbReference type="EC" id="7.2.1.1" evidence="16"/>
<dbReference type="HAMAP" id="MF_00427">
    <property type="entry name" value="NqrC"/>
    <property type="match status" value="1"/>
</dbReference>
<reference evidence="18" key="2">
    <citation type="journal article" date="2021" name="PeerJ">
        <title>Extensive microbial diversity within the chicken gut microbiome revealed by metagenomics and culture.</title>
        <authorList>
            <person name="Gilroy R."/>
            <person name="Ravi A."/>
            <person name="Getino M."/>
            <person name="Pursley I."/>
            <person name="Horton D.L."/>
            <person name="Alikhan N.F."/>
            <person name="Baker D."/>
            <person name="Gharbi K."/>
            <person name="Hall N."/>
            <person name="Watson M."/>
            <person name="Adriaenssens E.M."/>
            <person name="Foster-Nyarko E."/>
            <person name="Jarju S."/>
            <person name="Secka A."/>
            <person name="Antonio M."/>
            <person name="Oren A."/>
            <person name="Chaudhuri R.R."/>
            <person name="La Ragione R."/>
            <person name="Hildebrand F."/>
            <person name="Pallen M.J."/>
        </authorList>
    </citation>
    <scope>NUCLEOTIDE SEQUENCE</scope>
    <source>
        <strain evidence="18">D5-748</strain>
    </source>
</reference>
<gene>
    <name evidence="16 18" type="primary">nqrC</name>
    <name evidence="18" type="ORF">IAC23_09300</name>
</gene>
<evidence type="ECO:0000256" key="14">
    <source>
        <dbReference type="ARBA" id="ARBA00023136"/>
    </source>
</evidence>
<dbReference type="GO" id="GO:0016655">
    <property type="term" value="F:oxidoreductase activity, acting on NAD(P)H, quinone or similar compound as acceptor"/>
    <property type="evidence" value="ECO:0007669"/>
    <property type="project" value="UniProtKB-UniRule"/>
</dbReference>
<keyword evidence="10 16" id="KW-0520">NAD</keyword>
<keyword evidence="6 16" id="KW-0288">FMN</keyword>
<evidence type="ECO:0000256" key="15">
    <source>
        <dbReference type="ARBA" id="ARBA00023201"/>
    </source>
</evidence>
<dbReference type="InterPro" id="IPR010204">
    <property type="entry name" value="NqrC"/>
</dbReference>
<evidence type="ECO:0000256" key="2">
    <source>
        <dbReference type="ARBA" id="ARBA00022475"/>
    </source>
</evidence>
<comment type="function">
    <text evidence="16">NQR complex catalyzes the reduction of ubiquinone-1 to ubiquinol by two successive reactions, coupled with the transport of Na(+) ions from the cytoplasm to the periplasm. NqrA to NqrE are probably involved in the second step, the conversion of ubisemiquinone to ubiquinol.</text>
</comment>
<keyword evidence="13 16" id="KW-0830">Ubiquinone</keyword>
<evidence type="ECO:0000256" key="9">
    <source>
        <dbReference type="ARBA" id="ARBA00022989"/>
    </source>
</evidence>